<feature type="region of interest" description="Disordered" evidence="1">
    <location>
        <begin position="1"/>
        <end position="24"/>
    </location>
</feature>
<dbReference type="InterPro" id="IPR036397">
    <property type="entry name" value="RNaseH_sf"/>
</dbReference>
<protein>
    <recommendedName>
        <fullName evidence="4">Transposase Tc1-like domain-containing protein</fullName>
    </recommendedName>
</protein>
<feature type="compositionally biased region" description="Basic and acidic residues" evidence="1">
    <location>
        <begin position="7"/>
        <end position="24"/>
    </location>
</feature>
<proteinExistence type="predicted"/>
<dbReference type="AlphaFoldDB" id="A0A8X6S599"/>
<dbReference type="Proteomes" id="UP000887159">
    <property type="component" value="Unassembled WGS sequence"/>
</dbReference>
<comment type="caution">
    <text evidence="2">The sequence shown here is derived from an EMBL/GenBank/DDBJ whole genome shotgun (WGS) entry which is preliminary data.</text>
</comment>
<keyword evidence="3" id="KW-1185">Reference proteome</keyword>
<gene>
    <name evidence="2" type="ORF">TNCV_981371</name>
</gene>
<reference evidence="2" key="1">
    <citation type="submission" date="2020-08" db="EMBL/GenBank/DDBJ databases">
        <title>Multicomponent nature underlies the extraordinary mechanical properties of spider dragline silk.</title>
        <authorList>
            <person name="Kono N."/>
            <person name="Nakamura H."/>
            <person name="Mori M."/>
            <person name="Yoshida Y."/>
            <person name="Ohtoshi R."/>
            <person name="Malay A.D."/>
            <person name="Moran D.A.P."/>
            <person name="Tomita M."/>
            <person name="Numata K."/>
            <person name="Arakawa K."/>
        </authorList>
    </citation>
    <scope>NUCLEOTIDE SEQUENCE</scope>
</reference>
<evidence type="ECO:0000313" key="3">
    <source>
        <dbReference type="Proteomes" id="UP000887159"/>
    </source>
</evidence>
<name>A0A8X6S599_TRICX</name>
<organism evidence="2 3">
    <name type="scientific">Trichonephila clavipes</name>
    <name type="common">Golden silk orbweaver</name>
    <name type="synonym">Nephila clavipes</name>
    <dbReference type="NCBI Taxonomy" id="2585209"/>
    <lineage>
        <taxon>Eukaryota</taxon>
        <taxon>Metazoa</taxon>
        <taxon>Ecdysozoa</taxon>
        <taxon>Arthropoda</taxon>
        <taxon>Chelicerata</taxon>
        <taxon>Arachnida</taxon>
        <taxon>Araneae</taxon>
        <taxon>Araneomorphae</taxon>
        <taxon>Entelegynae</taxon>
        <taxon>Araneoidea</taxon>
        <taxon>Nephilidae</taxon>
        <taxon>Trichonephila</taxon>
    </lineage>
</organism>
<accession>A0A8X6S599</accession>
<dbReference type="EMBL" id="BMAU01021234">
    <property type="protein sequence ID" value="GFY03132.1"/>
    <property type="molecule type" value="Genomic_DNA"/>
</dbReference>
<evidence type="ECO:0008006" key="4">
    <source>
        <dbReference type="Google" id="ProtNLM"/>
    </source>
</evidence>
<sequence>MNNGRFQRHDGCGQPRATEDREDRLTVRSAVKKPDSSLLTIRRAIRTGVATRTVHRRLIERNQDNARPDTTCVVMNCLTACQTLPWPARSPDLSSVVHV</sequence>
<evidence type="ECO:0000256" key="1">
    <source>
        <dbReference type="SAM" id="MobiDB-lite"/>
    </source>
</evidence>
<evidence type="ECO:0000313" key="2">
    <source>
        <dbReference type="EMBL" id="GFY03132.1"/>
    </source>
</evidence>
<dbReference type="GO" id="GO:0003676">
    <property type="term" value="F:nucleic acid binding"/>
    <property type="evidence" value="ECO:0007669"/>
    <property type="project" value="InterPro"/>
</dbReference>
<dbReference type="Gene3D" id="3.30.420.10">
    <property type="entry name" value="Ribonuclease H-like superfamily/Ribonuclease H"/>
    <property type="match status" value="1"/>
</dbReference>